<dbReference type="GO" id="GO:0004527">
    <property type="term" value="F:exonuclease activity"/>
    <property type="evidence" value="ECO:0007669"/>
    <property type="project" value="UniProtKB-KW"/>
</dbReference>
<dbReference type="RefSeq" id="WP_169736240.1">
    <property type="nucleotide sequence ID" value="NZ_DUIH01000012.1"/>
</dbReference>
<evidence type="ECO:0000259" key="4">
    <source>
        <dbReference type="Pfam" id="PF00149"/>
    </source>
</evidence>
<reference evidence="5" key="1">
    <citation type="journal article" date="2020" name="bioRxiv">
        <title>A rank-normalized archaeal taxonomy based on genome phylogeny resolves widespread incomplete and uneven classifications.</title>
        <authorList>
            <person name="Rinke C."/>
            <person name="Chuvochina M."/>
            <person name="Mussig A.J."/>
            <person name="Chaumeil P.-A."/>
            <person name="Waite D.W."/>
            <person name="Whitman W.B."/>
            <person name="Parks D.H."/>
            <person name="Hugenholtz P."/>
        </authorList>
    </citation>
    <scope>NUCLEOTIDE SEQUENCE</scope>
    <source>
        <strain evidence="5">UBA12518</strain>
    </source>
</reference>
<sequence>MNFVHTADIHLGFVQYGLMERFRDYARAFRQIVDYALSQHVECVLICGDMFHHRSINSPTYVQAYRLLAPLKEAGIPVVAIEGNHDLALERDRYSWLAALEAQGLITLLNPTQNGIITHTQVGDTRIFGTRWLGSSTAHHIPRIAEEIAAIEKAEHTVLMMHCALEGTSIRSGVVPMGSLMQLKEHVDYLALGHYHIPFERDGWIYNPGSPEMVSLGDLADVRGFYHATEEGATFVPISPRPVLEVCVDATGITTPEELYERIAEQTAAAVKGQTPDKPIVVLTIEGTLGLSSSALSTSRMVDAVQGVCDALTVRPRMKTSRPQLVPLRGAHALRMEEVERQVLMELASADGRYAGIEGLADALLEIKRHAALGERERARALIDELLRRQRSADKGD</sequence>
<dbReference type="CDD" id="cd00840">
    <property type="entry name" value="MPP_Mre11_N"/>
    <property type="match status" value="1"/>
</dbReference>
<dbReference type="PANTHER" id="PTHR30337">
    <property type="entry name" value="COMPONENT OF ATP-DEPENDENT DSDNA EXONUCLEASE"/>
    <property type="match status" value="1"/>
</dbReference>
<evidence type="ECO:0000256" key="2">
    <source>
        <dbReference type="ARBA" id="ARBA00022801"/>
    </source>
</evidence>
<dbReference type="InterPro" id="IPR004843">
    <property type="entry name" value="Calcineurin-like_PHP"/>
</dbReference>
<gene>
    <name evidence="5" type="ORF">HA299_03950</name>
</gene>
<dbReference type="AlphaFoldDB" id="A0A832RT82"/>
<keyword evidence="2" id="KW-0378">Hydrolase</keyword>
<evidence type="ECO:0000313" key="5">
    <source>
        <dbReference type="EMBL" id="HIH69760.1"/>
    </source>
</evidence>
<dbReference type="Pfam" id="PF00149">
    <property type="entry name" value="Metallophos"/>
    <property type="match status" value="1"/>
</dbReference>
<evidence type="ECO:0000313" key="6">
    <source>
        <dbReference type="Proteomes" id="UP000600363"/>
    </source>
</evidence>
<dbReference type="PANTHER" id="PTHR30337:SF0">
    <property type="entry name" value="NUCLEASE SBCCD SUBUNIT D"/>
    <property type="match status" value="1"/>
</dbReference>
<dbReference type="InterPro" id="IPR050535">
    <property type="entry name" value="DNA_Repair-Maintenance_Comp"/>
</dbReference>
<dbReference type="Proteomes" id="UP000600363">
    <property type="component" value="Unassembled WGS sequence"/>
</dbReference>
<keyword evidence="1" id="KW-0540">Nuclease</keyword>
<keyword evidence="3 5" id="KW-0269">Exonuclease</keyword>
<dbReference type="SUPFAM" id="SSF56300">
    <property type="entry name" value="Metallo-dependent phosphatases"/>
    <property type="match status" value="1"/>
</dbReference>
<proteinExistence type="predicted"/>
<name>A0A832RT82_9EURY</name>
<dbReference type="InterPro" id="IPR041796">
    <property type="entry name" value="Mre11_N"/>
</dbReference>
<feature type="domain" description="Calcineurin-like phosphoesterase" evidence="4">
    <location>
        <begin position="1"/>
        <end position="198"/>
    </location>
</feature>
<dbReference type="Gene3D" id="3.60.21.10">
    <property type="match status" value="1"/>
</dbReference>
<organism evidence="5 6">
    <name type="scientific">Methermicoccus shengliensis</name>
    <dbReference type="NCBI Taxonomy" id="660064"/>
    <lineage>
        <taxon>Archaea</taxon>
        <taxon>Methanobacteriati</taxon>
        <taxon>Methanobacteriota</taxon>
        <taxon>Stenosarchaea group</taxon>
        <taxon>Methanomicrobia</taxon>
        <taxon>Methanosarcinales</taxon>
        <taxon>Methermicoccaceae</taxon>
        <taxon>Methermicoccus</taxon>
    </lineage>
</organism>
<evidence type="ECO:0000256" key="1">
    <source>
        <dbReference type="ARBA" id="ARBA00022722"/>
    </source>
</evidence>
<evidence type="ECO:0000256" key="3">
    <source>
        <dbReference type="ARBA" id="ARBA00022839"/>
    </source>
</evidence>
<accession>A0A832RT82</accession>
<comment type="caution">
    <text evidence="5">The sequence shown here is derived from an EMBL/GenBank/DDBJ whole genome shotgun (WGS) entry which is preliminary data.</text>
</comment>
<protein>
    <submittedName>
        <fullName evidence="5">DNA repair exonuclease</fullName>
    </submittedName>
</protein>
<dbReference type="InterPro" id="IPR029052">
    <property type="entry name" value="Metallo-depent_PP-like"/>
</dbReference>
<dbReference type="EMBL" id="DUIH01000012">
    <property type="protein sequence ID" value="HIH69760.1"/>
    <property type="molecule type" value="Genomic_DNA"/>
</dbReference>